<dbReference type="Pfam" id="PF07475">
    <property type="entry name" value="Hpr_kinase_C"/>
    <property type="match status" value="1"/>
</dbReference>
<evidence type="ECO:0000313" key="3">
    <source>
        <dbReference type="Proteomes" id="UP000252517"/>
    </source>
</evidence>
<evidence type="ECO:0000259" key="1">
    <source>
        <dbReference type="Pfam" id="PF07475"/>
    </source>
</evidence>
<protein>
    <recommendedName>
        <fullName evidence="1">HPr kinase/phosphorylase C-terminal domain-containing protein</fullName>
    </recommendedName>
</protein>
<dbReference type="PANTHER" id="PTHR30305:SF1">
    <property type="entry name" value="HPR KINASE_PHOSPHORYLASE"/>
    <property type="match status" value="1"/>
</dbReference>
<dbReference type="GO" id="GO:0005524">
    <property type="term" value="F:ATP binding"/>
    <property type="evidence" value="ECO:0007669"/>
    <property type="project" value="InterPro"/>
</dbReference>
<feature type="domain" description="HPr kinase/phosphorylase C-terminal" evidence="1">
    <location>
        <begin position="8"/>
        <end position="126"/>
    </location>
</feature>
<gene>
    <name evidence="2" type="ORF">TH25_20730</name>
</gene>
<organism evidence="2 3">
    <name type="scientific">Thalassospira profundimaris</name>
    <dbReference type="NCBI Taxonomy" id="502049"/>
    <lineage>
        <taxon>Bacteria</taxon>
        <taxon>Pseudomonadati</taxon>
        <taxon>Pseudomonadota</taxon>
        <taxon>Alphaproteobacteria</taxon>
        <taxon>Rhodospirillales</taxon>
        <taxon>Thalassospiraceae</taxon>
        <taxon>Thalassospira</taxon>
    </lineage>
</organism>
<evidence type="ECO:0000313" key="2">
    <source>
        <dbReference type="EMBL" id="RCK43873.1"/>
    </source>
</evidence>
<dbReference type="GO" id="GO:0000155">
    <property type="term" value="F:phosphorelay sensor kinase activity"/>
    <property type="evidence" value="ECO:0007669"/>
    <property type="project" value="InterPro"/>
</dbReference>
<sequence length="156" mass="16648">MPRIVSSDMTQLHANCVAFDGQGVLLRGPSGSGKSDLSLRLVSRGAQLVSDDRTDIFIQDGKLQATAPETLIGMIEVRGIGIVAGLAQCSQAEIRVIVDLVEPGAHDIIARMPEPATETLHGVNVPLWKFFAFENSAPDKIETVLALATGKMRIVS</sequence>
<comment type="caution">
    <text evidence="2">The sequence shown here is derived from an EMBL/GenBank/DDBJ whole genome shotgun (WGS) entry which is preliminary data.</text>
</comment>
<dbReference type="SUPFAM" id="SSF53795">
    <property type="entry name" value="PEP carboxykinase-like"/>
    <property type="match status" value="1"/>
</dbReference>
<dbReference type="CDD" id="cd01918">
    <property type="entry name" value="HprK_C"/>
    <property type="match status" value="1"/>
</dbReference>
<accession>A0A367WR02</accession>
<dbReference type="Gene3D" id="3.40.50.300">
    <property type="entry name" value="P-loop containing nucleotide triphosphate hydrolases"/>
    <property type="match status" value="1"/>
</dbReference>
<dbReference type="InterPro" id="IPR027417">
    <property type="entry name" value="P-loop_NTPase"/>
</dbReference>
<name>A0A367WR02_9PROT</name>
<dbReference type="InterPro" id="IPR011104">
    <property type="entry name" value="Hpr_kin/Pase_C"/>
</dbReference>
<proteinExistence type="predicted"/>
<dbReference type="PANTHER" id="PTHR30305">
    <property type="entry name" value="PROTEIN YJDM-RELATED"/>
    <property type="match status" value="1"/>
</dbReference>
<dbReference type="AlphaFoldDB" id="A0A367WR02"/>
<reference evidence="2 3" key="1">
    <citation type="submission" date="2014-07" db="EMBL/GenBank/DDBJ databases">
        <title>Draft genome sequence of Thalassospira profundimaris S25-3-2.</title>
        <authorList>
            <person name="Lai Q."/>
            <person name="Shao Z."/>
        </authorList>
    </citation>
    <scope>NUCLEOTIDE SEQUENCE [LARGE SCALE GENOMIC DNA]</scope>
    <source>
        <strain evidence="2 3">S25-3-2</strain>
    </source>
</reference>
<dbReference type="GO" id="GO:0006109">
    <property type="term" value="P:regulation of carbohydrate metabolic process"/>
    <property type="evidence" value="ECO:0007669"/>
    <property type="project" value="InterPro"/>
</dbReference>
<dbReference type="Proteomes" id="UP000252517">
    <property type="component" value="Unassembled WGS sequence"/>
</dbReference>
<dbReference type="OrthoDB" id="8326226at2"/>
<dbReference type="EMBL" id="JPWH01000023">
    <property type="protein sequence ID" value="RCK43873.1"/>
    <property type="molecule type" value="Genomic_DNA"/>
</dbReference>